<dbReference type="SUPFAM" id="SSF56219">
    <property type="entry name" value="DNase I-like"/>
    <property type="match status" value="1"/>
</dbReference>
<comment type="caution">
    <text evidence="2">The sequence shown here is derived from an EMBL/GenBank/DDBJ whole genome shotgun (WGS) entry which is preliminary data.</text>
</comment>
<dbReference type="EMBL" id="JANEYG010000255">
    <property type="protein sequence ID" value="KAJ8910735.1"/>
    <property type="molecule type" value="Genomic_DNA"/>
</dbReference>
<evidence type="ECO:0008006" key="4">
    <source>
        <dbReference type="Google" id="ProtNLM"/>
    </source>
</evidence>
<evidence type="ECO:0000313" key="2">
    <source>
        <dbReference type="EMBL" id="KAJ8910735.1"/>
    </source>
</evidence>
<proteinExistence type="predicted"/>
<organism evidence="2 3">
    <name type="scientific">Exocentrus adspersus</name>
    <dbReference type="NCBI Taxonomy" id="1586481"/>
    <lineage>
        <taxon>Eukaryota</taxon>
        <taxon>Metazoa</taxon>
        <taxon>Ecdysozoa</taxon>
        <taxon>Arthropoda</taxon>
        <taxon>Hexapoda</taxon>
        <taxon>Insecta</taxon>
        <taxon>Pterygota</taxon>
        <taxon>Neoptera</taxon>
        <taxon>Endopterygota</taxon>
        <taxon>Coleoptera</taxon>
        <taxon>Polyphaga</taxon>
        <taxon>Cucujiformia</taxon>
        <taxon>Chrysomeloidea</taxon>
        <taxon>Cerambycidae</taxon>
        <taxon>Lamiinae</taxon>
        <taxon>Acanthocinini</taxon>
        <taxon>Exocentrus</taxon>
    </lineage>
</organism>
<protein>
    <recommendedName>
        <fullName evidence="4">Endonuclease/exonuclease/phosphatase domain-containing protein</fullName>
    </recommendedName>
</protein>
<sequence length="223" mass="24841">MLQFPQLHIIEAVAVGIRTSRYVDIVVASCYHPPGRTIQEQDIEALLAVGPRVIAIVNFNAKAQDWNSRQLNPSGAVLRRFLENRRFAPDVLDIALLKAIPAETDITSHHEGSSDHNTVLLTMGDPAPQGDIIVKKNTDWASFRAEMQRSTVIPRIETGLSDYLEAAVVSLETDIRTALDLELQCRENQIDDENEEHTAIMERQARRIGQTPDDEGDTSHDPG</sequence>
<feature type="region of interest" description="Disordered" evidence="1">
    <location>
        <begin position="201"/>
        <end position="223"/>
    </location>
</feature>
<reference evidence="2 3" key="1">
    <citation type="journal article" date="2023" name="Insect Mol. Biol.">
        <title>Genome sequencing provides insights into the evolution of gene families encoding plant cell wall-degrading enzymes in longhorned beetles.</title>
        <authorList>
            <person name="Shin N.R."/>
            <person name="Okamura Y."/>
            <person name="Kirsch R."/>
            <person name="Pauchet Y."/>
        </authorList>
    </citation>
    <scope>NUCLEOTIDE SEQUENCE [LARGE SCALE GENOMIC DNA]</scope>
    <source>
        <strain evidence="2">EAD_L_NR</strain>
    </source>
</reference>
<name>A0AAV8V936_9CUCU</name>
<gene>
    <name evidence="2" type="ORF">NQ315_016133</name>
</gene>
<dbReference type="Proteomes" id="UP001159042">
    <property type="component" value="Unassembled WGS sequence"/>
</dbReference>
<dbReference type="Gene3D" id="3.60.10.10">
    <property type="entry name" value="Endonuclease/exonuclease/phosphatase"/>
    <property type="match status" value="1"/>
</dbReference>
<evidence type="ECO:0000313" key="3">
    <source>
        <dbReference type="Proteomes" id="UP001159042"/>
    </source>
</evidence>
<accession>A0AAV8V936</accession>
<dbReference type="InterPro" id="IPR036691">
    <property type="entry name" value="Endo/exonu/phosph_ase_sf"/>
</dbReference>
<keyword evidence="3" id="KW-1185">Reference proteome</keyword>
<evidence type="ECO:0000256" key="1">
    <source>
        <dbReference type="SAM" id="MobiDB-lite"/>
    </source>
</evidence>
<dbReference type="AlphaFoldDB" id="A0AAV8V936"/>